<dbReference type="FunFam" id="2.60.200.20:FF:000127">
    <property type="entry name" value="Uncharacterized protein C3H7.13"/>
    <property type="match status" value="1"/>
</dbReference>
<protein>
    <recommendedName>
        <fullName evidence="4">FHA domain-containing protein</fullName>
    </recommendedName>
</protein>
<keyword evidence="3" id="KW-0812">Transmembrane</keyword>
<dbReference type="RefSeq" id="XP_040712921.1">
    <property type="nucleotide sequence ID" value="XM_040856454.1"/>
</dbReference>
<keyword evidence="3" id="KW-0472">Membrane</keyword>
<dbReference type="InterPro" id="IPR000253">
    <property type="entry name" value="FHA_dom"/>
</dbReference>
<dbReference type="SUPFAM" id="SSF49879">
    <property type="entry name" value="SMAD/FHA domain"/>
    <property type="match status" value="1"/>
</dbReference>
<proteinExistence type="predicted"/>
<dbReference type="InParanoid" id="A0A1Y2DNF7"/>
<dbReference type="GO" id="GO:0005737">
    <property type="term" value="C:cytoplasm"/>
    <property type="evidence" value="ECO:0007669"/>
    <property type="project" value="TreeGrafter"/>
</dbReference>
<dbReference type="OrthoDB" id="687730at2759"/>
<evidence type="ECO:0000313" key="6">
    <source>
        <dbReference type="Proteomes" id="UP000193689"/>
    </source>
</evidence>
<keyword evidence="1" id="KW-0175">Coiled coil</keyword>
<dbReference type="PANTHER" id="PTHR15715:SF46">
    <property type="entry name" value="TO VACUOLE TARGETING VPS64, PUTATIVE (AFU_ORTHOLOGUE AFUA_2G02420)-RELATED"/>
    <property type="match status" value="1"/>
</dbReference>
<dbReference type="Pfam" id="PF00498">
    <property type="entry name" value="FHA"/>
    <property type="match status" value="1"/>
</dbReference>
<feature type="compositionally biased region" description="Low complexity" evidence="2">
    <location>
        <begin position="701"/>
        <end position="722"/>
    </location>
</feature>
<feature type="compositionally biased region" description="Polar residues" evidence="2">
    <location>
        <begin position="730"/>
        <end position="742"/>
    </location>
</feature>
<feature type="region of interest" description="Disordered" evidence="2">
    <location>
        <begin position="692"/>
        <end position="744"/>
    </location>
</feature>
<dbReference type="CDD" id="cd22679">
    <property type="entry name" value="FHA_SLMAP"/>
    <property type="match status" value="1"/>
</dbReference>
<comment type="caution">
    <text evidence="5">The sequence shown here is derived from an EMBL/GenBank/DDBJ whole genome shotgun (WGS) entry which is preliminary data.</text>
</comment>
<keyword evidence="6" id="KW-1185">Reference proteome</keyword>
<dbReference type="AlphaFoldDB" id="A0A1Y2DNF7"/>
<dbReference type="Gene3D" id="2.60.200.20">
    <property type="match status" value="1"/>
</dbReference>
<feature type="compositionally biased region" description="Polar residues" evidence="2">
    <location>
        <begin position="22"/>
        <end position="31"/>
    </location>
</feature>
<evidence type="ECO:0000256" key="1">
    <source>
        <dbReference type="SAM" id="Coils"/>
    </source>
</evidence>
<feature type="coiled-coil region" evidence="1">
    <location>
        <begin position="605"/>
        <end position="646"/>
    </location>
</feature>
<gene>
    <name evidence="5" type="ORF">BCR38DRAFT_348917</name>
</gene>
<feature type="compositionally biased region" description="Pro residues" evidence="2">
    <location>
        <begin position="448"/>
        <end position="458"/>
    </location>
</feature>
<feature type="domain" description="FHA" evidence="4">
    <location>
        <begin position="196"/>
        <end position="253"/>
    </location>
</feature>
<evidence type="ECO:0000313" key="5">
    <source>
        <dbReference type="EMBL" id="ORY60694.1"/>
    </source>
</evidence>
<accession>A0A1Y2DNF7</accession>
<dbReference type="STRING" id="1141098.A0A1Y2DNF7"/>
<feature type="compositionally biased region" description="Low complexity" evidence="2">
    <location>
        <begin position="52"/>
        <end position="71"/>
    </location>
</feature>
<dbReference type="Proteomes" id="UP000193689">
    <property type="component" value="Unassembled WGS sequence"/>
</dbReference>
<feature type="transmembrane region" description="Helical" evidence="3">
    <location>
        <begin position="757"/>
        <end position="777"/>
    </location>
</feature>
<feature type="region of interest" description="Disordered" evidence="2">
    <location>
        <begin position="416"/>
        <end position="485"/>
    </location>
</feature>
<feature type="region of interest" description="Disordered" evidence="2">
    <location>
        <begin position="566"/>
        <end position="600"/>
    </location>
</feature>
<reference evidence="5 6" key="1">
    <citation type="submission" date="2016-07" db="EMBL/GenBank/DDBJ databases">
        <title>Pervasive Adenine N6-methylation of Active Genes in Fungi.</title>
        <authorList>
            <consortium name="DOE Joint Genome Institute"/>
            <person name="Mondo S.J."/>
            <person name="Dannebaum R.O."/>
            <person name="Kuo R.C."/>
            <person name="Labutti K."/>
            <person name="Haridas S."/>
            <person name="Kuo A."/>
            <person name="Salamov A."/>
            <person name="Ahrendt S.R."/>
            <person name="Lipzen A."/>
            <person name="Sullivan W."/>
            <person name="Andreopoulos W.B."/>
            <person name="Clum A."/>
            <person name="Lindquist E."/>
            <person name="Daum C."/>
            <person name="Ramamoorthy G.K."/>
            <person name="Gryganskyi A."/>
            <person name="Culley D."/>
            <person name="Magnuson J.K."/>
            <person name="James T.Y."/>
            <person name="O'Malley M.A."/>
            <person name="Stajich J.E."/>
            <person name="Spatafora J.W."/>
            <person name="Visel A."/>
            <person name="Grigoriev I.V."/>
        </authorList>
    </citation>
    <scope>NUCLEOTIDE SEQUENCE [LARGE SCALE GENOMIC DNA]</scope>
    <source>
        <strain evidence="5 6">CBS 129021</strain>
    </source>
</reference>
<dbReference type="InterPro" id="IPR051176">
    <property type="entry name" value="Cent_Immune-Sig_Mod"/>
</dbReference>
<dbReference type="PROSITE" id="PS50006">
    <property type="entry name" value="FHA_DOMAIN"/>
    <property type="match status" value="1"/>
</dbReference>
<feature type="region of interest" description="Disordered" evidence="2">
    <location>
        <begin position="1"/>
        <end position="140"/>
    </location>
</feature>
<dbReference type="PANTHER" id="PTHR15715">
    <property type="entry name" value="CENTROSOMAL PROTEIN OF 170 KDA"/>
    <property type="match status" value="1"/>
</dbReference>
<evidence type="ECO:0000256" key="2">
    <source>
        <dbReference type="SAM" id="MobiDB-lite"/>
    </source>
</evidence>
<organism evidence="5 6">
    <name type="scientific">Pseudomassariella vexata</name>
    <dbReference type="NCBI Taxonomy" id="1141098"/>
    <lineage>
        <taxon>Eukaryota</taxon>
        <taxon>Fungi</taxon>
        <taxon>Dikarya</taxon>
        <taxon>Ascomycota</taxon>
        <taxon>Pezizomycotina</taxon>
        <taxon>Sordariomycetes</taxon>
        <taxon>Xylariomycetidae</taxon>
        <taxon>Amphisphaeriales</taxon>
        <taxon>Pseudomassariaceae</taxon>
        <taxon>Pseudomassariella</taxon>
    </lineage>
</organism>
<sequence length="789" mass="84967">MTAVASPPTFQQHNRPAWGINGSHTGQSLNPMNPEELNRMFMPRKSLQRNNSSSSISSTSSASSTATVASSPNPHPQPNGVPMPAGGDLSSWQNGNRKRPQGKAPWPSPKPDQQPDFGRMAAGRPQMIGGLNGSGVIHQGPAPILQSQVQITSQQGMPRPMPESLPPGGQPVLYLLSLNSTFERKTISVPFSPDTLRIGRQTNAKTVPTPINGFFDSKVLSRQHAEIWADRQGKIWIRDVKSSNGTFVNGTRLSQENRESEPHELQTGDHLELGIDIVSEDQKTVVHHKVAAKVEHAGFLNNSGNLLDMNFGDLDPSNGSMMMPPPGGIPYRGRNGSNASMASNGGRMMTGGGMMGAQANIMVHQRGFFFSPISTEQIVKKLQSEMRTAHLQSQDLSRTGQFIGALLSKDDIKDMEKPEPLAEPPKPQLANGNGVSFRTDSKTRFSDPPAPPPQQPLPEKPDVPSLKRGITERPKSHPLNLNVSPIRQDGNVSQILQLTEALNSAKKEIETQTSRMRDLEDMLQKERHARELAEEQAKRLEDAAASQLNGIAATSEGEGLALVEAFKPPTDSPTSPEDDTPTSDVGKGPPPPSPPPQFENIEASATTLHSQLESMVLEIKDLKQQLEGFKQHAQTFQQRAETAEAERDADRKTLADMALQIRKDAEARDALIAAAHGKSGSRSNSLAFRTLGDASETSEEPATSVGTPSTSSSGGRVSPGVSNDDAPTLSRANTITPQSGPSAMTDKFARDQALAHGVPYASILGVVLIGMGLMAYINGWQPQPARMDL</sequence>
<feature type="coiled-coil region" evidence="1">
    <location>
        <begin position="495"/>
        <end position="543"/>
    </location>
</feature>
<evidence type="ECO:0000259" key="4">
    <source>
        <dbReference type="PROSITE" id="PS50006"/>
    </source>
</evidence>
<dbReference type="InterPro" id="IPR008984">
    <property type="entry name" value="SMAD_FHA_dom_sf"/>
</dbReference>
<keyword evidence="3" id="KW-1133">Transmembrane helix</keyword>
<name>A0A1Y2DNF7_9PEZI</name>
<dbReference type="EMBL" id="MCFJ01000011">
    <property type="protein sequence ID" value="ORY60694.1"/>
    <property type="molecule type" value="Genomic_DNA"/>
</dbReference>
<dbReference type="GeneID" id="63772666"/>
<evidence type="ECO:0000256" key="3">
    <source>
        <dbReference type="SAM" id="Phobius"/>
    </source>
</evidence>
<dbReference type="SMART" id="SM00240">
    <property type="entry name" value="FHA"/>
    <property type="match status" value="1"/>
</dbReference>
<feature type="compositionally biased region" description="Pro residues" evidence="2">
    <location>
        <begin position="588"/>
        <end position="597"/>
    </location>
</feature>